<dbReference type="Pfam" id="PF00643">
    <property type="entry name" value="zf-B_box"/>
    <property type="match status" value="2"/>
</dbReference>
<evidence type="ECO:0000256" key="8">
    <source>
        <dbReference type="PROSITE-ProRule" id="PRU00024"/>
    </source>
</evidence>
<keyword evidence="3" id="KW-0677">Repeat</keyword>
<protein>
    <submittedName>
        <fullName evidence="12">Uncharacterized protein</fullName>
    </submittedName>
</protein>
<dbReference type="InParanoid" id="A7RLF5"/>
<feature type="domain" description="B box-type" evidence="11">
    <location>
        <begin position="98"/>
        <end position="145"/>
    </location>
</feature>
<keyword evidence="5" id="KW-0862">Zinc</keyword>
<dbReference type="Proteomes" id="UP000001593">
    <property type="component" value="Unassembled WGS sequence"/>
</dbReference>
<dbReference type="EMBL" id="DS469518">
    <property type="protein sequence ID" value="EDO47682.1"/>
    <property type="molecule type" value="Genomic_DNA"/>
</dbReference>
<evidence type="ECO:0000256" key="9">
    <source>
        <dbReference type="SAM" id="MobiDB-lite"/>
    </source>
</evidence>
<dbReference type="PROSITE" id="PS50089">
    <property type="entry name" value="ZF_RING_2"/>
    <property type="match status" value="1"/>
</dbReference>
<dbReference type="eggNOG" id="KOG2177">
    <property type="taxonomic scope" value="Eukaryota"/>
</dbReference>
<keyword evidence="13" id="KW-1185">Reference proteome</keyword>
<dbReference type="SMART" id="SM00336">
    <property type="entry name" value="BBOX"/>
    <property type="match status" value="2"/>
</dbReference>
<dbReference type="InterPro" id="IPR047153">
    <property type="entry name" value="TRIM45/56/19-like"/>
</dbReference>
<feature type="region of interest" description="Disordered" evidence="9">
    <location>
        <begin position="39"/>
        <end position="59"/>
    </location>
</feature>
<dbReference type="InterPro" id="IPR013083">
    <property type="entry name" value="Znf_RING/FYVE/PHD"/>
</dbReference>
<dbReference type="GO" id="GO:0008270">
    <property type="term" value="F:zinc ion binding"/>
    <property type="evidence" value="ECO:0007669"/>
    <property type="project" value="UniProtKB-KW"/>
</dbReference>
<evidence type="ECO:0000259" key="10">
    <source>
        <dbReference type="PROSITE" id="PS50089"/>
    </source>
</evidence>
<proteinExistence type="predicted"/>
<dbReference type="HOGENOM" id="CLU_013137_14_0_1"/>
<keyword evidence="6" id="KW-0175">Coiled coil</keyword>
<evidence type="ECO:0000256" key="3">
    <source>
        <dbReference type="ARBA" id="ARBA00022737"/>
    </source>
</evidence>
<dbReference type="InterPro" id="IPR027370">
    <property type="entry name" value="Znf-RING_euk"/>
</dbReference>
<feature type="compositionally biased region" description="Low complexity" evidence="9">
    <location>
        <begin position="39"/>
        <end position="58"/>
    </location>
</feature>
<dbReference type="CDD" id="cd19775">
    <property type="entry name" value="Bbox2_TIF1_C-VI"/>
    <property type="match status" value="1"/>
</dbReference>
<dbReference type="InterPro" id="IPR017907">
    <property type="entry name" value="Znf_RING_CS"/>
</dbReference>
<accession>A7RLF5</accession>
<evidence type="ECO:0000259" key="11">
    <source>
        <dbReference type="PROSITE" id="PS50119"/>
    </source>
</evidence>
<reference evidence="12 13" key="1">
    <citation type="journal article" date="2007" name="Science">
        <title>Sea anemone genome reveals ancestral eumetazoan gene repertoire and genomic organization.</title>
        <authorList>
            <person name="Putnam N.H."/>
            <person name="Srivastava M."/>
            <person name="Hellsten U."/>
            <person name="Dirks B."/>
            <person name="Chapman J."/>
            <person name="Salamov A."/>
            <person name="Terry A."/>
            <person name="Shapiro H."/>
            <person name="Lindquist E."/>
            <person name="Kapitonov V.V."/>
            <person name="Jurka J."/>
            <person name="Genikhovich G."/>
            <person name="Grigoriev I.V."/>
            <person name="Lucas S.M."/>
            <person name="Steele R.E."/>
            <person name="Finnerty J.R."/>
            <person name="Technau U."/>
            <person name="Martindale M.Q."/>
            <person name="Rokhsar D.S."/>
        </authorList>
    </citation>
    <scope>NUCLEOTIDE SEQUENCE [LARGE SCALE GENOMIC DNA]</scope>
    <source>
        <strain evidence="13">CH2 X CH6</strain>
    </source>
</reference>
<keyword evidence="7" id="KW-0539">Nucleus</keyword>
<comment type="subcellular location">
    <subcellularLocation>
        <location evidence="1">Nucleus</location>
    </subcellularLocation>
</comment>
<evidence type="ECO:0000256" key="6">
    <source>
        <dbReference type="ARBA" id="ARBA00023054"/>
    </source>
</evidence>
<dbReference type="AlphaFoldDB" id="A7RLF5"/>
<dbReference type="Pfam" id="PF13445">
    <property type="entry name" value="zf-RING_UBOX"/>
    <property type="match status" value="1"/>
</dbReference>
<dbReference type="InterPro" id="IPR000315">
    <property type="entry name" value="Znf_B-box"/>
</dbReference>
<name>A7RLF5_NEMVE</name>
<organism evidence="12 13">
    <name type="scientific">Nematostella vectensis</name>
    <name type="common">Starlet sea anemone</name>
    <dbReference type="NCBI Taxonomy" id="45351"/>
    <lineage>
        <taxon>Eukaryota</taxon>
        <taxon>Metazoa</taxon>
        <taxon>Cnidaria</taxon>
        <taxon>Anthozoa</taxon>
        <taxon>Hexacorallia</taxon>
        <taxon>Actiniaria</taxon>
        <taxon>Edwardsiidae</taxon>
        <taxon>Nematostella</taxon>
    </lineage>
</organism>
<evidence type="ECO:0000256" key="2">
    <source>
        <dbReference type="ARBA" id="ARBA00022723"/>
    </source>
</evidence>
<dbReference type="SUPFAM" id="SSF57845">
    <property type="entry name" value="B-box zinc-binding domain"/>
    <property type="match status" value="1"/>
</dbReference>
<dbReference type="Gene3D" id="4.10.830.40">
    <property type="match status" value="1"/>
</dbReference>
<dbReference type="InterPro" id="IPR001841">
    <property type="entry name" value="Znf_RING"/>
</dbReference>
<dbReference type="PROSITE" id="PS00518">
    <property type="entry name" value="ZF_RING_1"/>
    <property type="match status" value="1"/>
</dbReference>
<dbReference type="SMART" id="SM00184">
    <property type="entry name" value="RING"/>
    <property type="match status" value="1"/>
</dbReference>
<feature type="domain" description="B box-type" evidence="11">
    <location>
        <begin position="159"/>
        <end position="200"/>
    </location>
</feature>
<dbReference type="Gene3D" id="3.30.40.10">
    <property type="entry name" value="Zinc/RING finger domain, C3HC4 (zinc finger)"/>
    <property type="match status" value="1"/>
</dbReference>
<evidence type="ECO:0000313" key="12">
    <source>
        <dbReference type="EMBL" id="EDO47682.1"/>
    </source>
</evidence>
<evidence type="ECO:0000256" key="4">
    <source>
        <dbReference type="ARBA" id="ARBA00022771"/>
    </source>
</evidence>
<dbReference type="GO" id="GO:0005634">
    <property type="term" value="C:nucleus"/>
    <property type="evidence" value="ECO:0007669"/>
    <property type="project" value="UniProtKB-SubCell"/>
</dbReference>
<dbReference type="OMA" id="ISAYCIT"/>
<dbReference type="PANTHER" id="PTHR25462">
    <property type="entry name" value="BONUS, ISOFORM C-RELATED"/>
    <property type="match status" value="1"/>
</dbReference>
<evidence type="ECO:0000256" key="7">
    <source>
        <dbReference type="ARBA" id="ARBA00023242"/>
    </source>
</evidence>
<feature type="domain" description="RING-type" evidence="10">
    <location>
        <begin position="3"/>
        <end position="65"/>
    </location>
</feature>
<dbReference type="PhylomeDB" id="A7RLF5"/>
<feature type="non-terminal residue" evidence="12">
    <location>
        <position position="273"/>
    </location>
</feature>
<dbReference type="CDD" id="cd19805">
    <property type="entry name" value="Bbox1_TIF1"/>
    <property type="match status" value="1"/>
</dbReference>
<evidence type="ECO:0000256" key="1">
    <source>
        <dbReference type="ARBA" id="ARBA00004123"/>
    </source>
</evidence>
<sequence length="273" mass="31045">MICGICRKSSATSNPKLLPCLHSFCFGCLEEKFDQQQQQEQKQNSTTSSSSASSSPLQRLKCPTCGQEFLVPPKGIAGFLDNQFMLESLGRQTRKKESTDRECTSCEDKSPATSYCLDCSDWLCDACVQAHQRVRVTKDHTVQTMEEYLSSSASNGDDQRPIFCSVHPHEPLKLFCGNCEKLTCRDCQLLEHKDHKYQFIRESAVSYREYLRSQLNRLYEQAQPLTESIKDVEKAARGLQEREDVITSEIHKATETLIKAVKQRESVLLTELK</sequence>
<keyword evidence="4 8" id="KW-0863">Zinc-finger</keyword>
<gene>
    <name evidence="12" type="ORF">NEMVEDRAFT_v1g86009</name>
</gene>
<dbReference type="PANTHER" id="PTHR25462:SF296">
    <property type="entry name" value="MEIOTIC P26, ISOFORM F"/>
    <property type="match status" value="1"/>
</dbReference>
<dbReference type="FunFam" id="3.30.160.60:FF:000074">
    <property type="entry name" value="Tripartite motif containing 66"/>
    <property type="match status" value="1"/>
</dbReference>
<dbReference type="STRING" id="45351.A7RLF5"/>
<dbReference type="Gene3D" id="3.30.160.60">
    <property type="entry name" value="Classic Zinc Finger"/>
    <property type="match status" value="1"/>
</dbReference>
<evidence type="ECO:0000313" key="13">
    <source>
        <dbReference type="Proteomes" id="UP000001593"/>
    </source>
</evidence>
<evidence type="ECO:0000256" key="5">
    <source>
        <dbReference type="ARBA" id="ARBA00022833"/>
    </source>
</evidence>
<keyword evidence="2" id="KW-0479">Metal-binding</keyword>
<dbReference type="PROSITE" id="PS50119">
    <property type="entry name" value="ZF_BBOX"/>
    <property type="match status" value="2"/>
</dbReference>
<dbReference type="GO" id="GO:0061659">
    <property type="term" value="F:ubiquitin-like protein ligase activity"/>
    <property type="evidence" value="ECO:0000318"/>
    <property type="project" value="GO_Central"/>
</dbReference>
<dbReference type="SUPFAM" id="SSF57850">
    <property type="entry name" value="RING/U-box"/>
    <property type="match status" value="1"/>
</dbReference>